<name>A0A9E7MQT7_9CAUD</name>
<dbReference type="EMBL" id="ON529852">
    <property type="protein sequence ID" value="USN14152.1"/>
    <property type="molecule type" value="Genomic_DNA"/>
</dbReference>
<keyword evidence="3" id="KW-1185">Reference proteome</keyword>
<keyword evidence="1" id="KW-1133">Transmembrane helix</keyword>
<feature type="transmembrane region" description="Helical" evidence="1">
    <location>
        <begin position="53"/>
        <end position="79"/>
    </location>
</feature>
<evidence type="ECO:0000313" key="3">
    <source>
        <dbReference type="Proteomes" id="UP001056685"/>
    </source>
</evidence>
<proteinExistence type="predicted"/>
<keyword evidence="1" id="KW-0472">Membrane</keyword>
<evidence type="ECO:0000256" key="1">
    <source>
        <dbReference type="SAM" id="Phobius"/>
    </source>
</evidence>
<organism evidence="2 3">
    <name type="scientific">Brevundimonas phage vB_BpoS-Kabachok</name>
    <dbReference type="NCBI Taxonomy" id="2948600"/>
    <lineage>
        <taxon>Viruses</taxon>
        <taxon>Duplodnaviria</taxon>
        <taxon>Heunggongvirae</taxon>
        <taxon>Uroviricota</taxon>
        <taxon>Caudoviricetes</taxon>
        <taxon>Jeanschmidtviridae</taxon>
        <taxon>Marchewkavirus</taxon>
        <taxon>Marchewkavirus kabachok</taxon>
    </lineage>
</organism>
<feature type="transmembrane region" description="Helical" evidence="1">
    <location>
        <begin position="12"/>
        <end position="32"/>
    </location>
</feature>
<sequence length="87" mass="9339">MEPDPTFIDVGILYLFGLGAATALIVMGVNLVRRFSTTGFAGVWRSLRYTAIGLSLTIAAGGIAIGVLLVLAYAIGWIVHLLGWWPY</sequence>
<protein>
    <submittedName>
        <fullName evidence="2">Uncharacterized protein</fullName>
    </submittedName>
</protein>
<accession>A0A9E7MQT7</accession>
<keyword evidence="1" id="KW-0812">Transmembrane</keyword>
<reference evidence="2" key="1">
    <citation type="submission" date="2022-05" db="EMBL/GenBank/DDBJ databases">
        <authorList>
            <person name="Friedrich I."/>
            <person name="Poehlein A."/>
            <person name="Schneider D."/>
            <person name="Hertel R."/>
            <person name="Daniel R."/>
        </authorList>
    </citation>
    <scope>NUCLEOTIDE SEQUENCE</scope>
</reference>
<gene>
    <name evidence="2" type="ORF">KABACHOK_03160</name>
</gene>
<evidence type="ECO:0000313" key="2">
    <source>
        <dbReference type="EMBL" id="USN14152.1"/>
    </source>
</evidence>
<dbReference type="Proteomes" id="UP001056685">
    <property type="component" value="Segment"/>
</dbReference>